<dbReference type="EMBL" id="JACEEZ010003874">
    <property type="protein sequence ID" value="KAG0726921.1"/>
    <property type="molecule type" value="Genomic_DNA"/>
</dbReference>
<accession>A0A8J4YQ19</accession>
<dbReference type="Gene3D" id="3.30.420.10">
    <property type="entry name" value="Ribonuclease H-like superfamily/Ribonuclease H"/>
    <property type="match status" value="1"/>
</dbReference>
<comment type="caution">
    <text evidence="1">The sequence shown here is derived from an EMBL/GenBank/DDBJ whole genome shotgun (WGS) entry which is preliminary data.</text>
</comment>
<dbReference type="InterPro" id="IPR036397">
    <property type="entry name" value="RNaseH_sf"/>
</dbReference>
<reference evidence="1" key="1">
    <citation type="submission" date="2020-07" db="EMBL/GenBank/DDBJ databases">
        <title>The High-quality genome of the commercially important snow crab, Chionoecetes opilio.</title>
        <authorList>
            <person name="Jeong J.-H."/>
            <person name="Ryu S."/>
        </authorList>
    </citation>
    <scope>NUCLEOTIDE SEQUENCE</scope>
    <source>
        <strain evidence="1">MADBK_172401_WGS</strain>
        <tissue evidence="1">Digestive gland</tissue>
    </source>
</reference>
<sequence length="135" mass="15590">MPPVGASWRTNKLYLPPVFASLCQEAPSCSKNPHCRVAAKKELLTDAHRTSRLAFAEQHANKGLDFWSQVIFCDEKTFRSSDHGRVRVWRRDNTRYEPRNICMETRKRPRHLCNVLEGFQHGVGDVVNIEGEVQR</sequence>
<dbReference type="OrthoDB" id="4843387at2759"/>
<dbReference type="AlphaFoldDB" id="A0A8J4YQ19"/>
<dbReference type="GO" id="GO:0003676">
    <property type="term" value="F:nucleic acid binding"/>
    <property type="evidence" value="ECO:0007669"/>
    <property type="project" value="InterPro"/>
</dbReference>
<evidence type="ECO:0000313" key="2">
    <source>
        <dbReference type="Proteomes" id="UP000770661"/>
    </source>
</evidence>
<evidence type="ECO:0008006" key="3">
    <source>
        <dbReference type="Google" id="ProtNLM"/>
    </source>
</evidence>
<dbReference type="Proteomes" id="UP000770661">
    <property type="component" value="Unassembled WGS sequence"/>
</dbReference>
<protein>
    <recommendedName>
        <fullName evidence="3">Transposase Tc1-like domain-containing protein</fullName>
    </recommendedName>
</protein>
<name>A0A8J4YQ19_CHIOP</name>
<gene>
    <name evidence="1" type="ORF">GWK47_035627</name>
</gene>
<evidence type="ECO:0000313" key="1">
    <source>
        <dbReference type="EMBL" id="KAG0726921.1"/>
    </source>
</evidence>
<proteinExistence type="predicted"/>
<organism evidence="1 2">
    <name type="scientific">Chionoecetes opilio</name>
    <name type="common">Atlantic snow crab</name>
    <name type="synonym">Cancer opilio</name>
    <dbReference type="NCBI Taxonomy" id="41210"/>
    <lineage>
        <taxon>Eukaryota</taxon>
        <taxon>Metazoa</taxon>
        <taxon>Ecdysozoa</taxon>
        <taxon>Arthropoda</taxon>
        <taxon>Crustacea</taxon>
        <taxon>Multicrustacea</taxon>
        <taxon>Malacostraca</taxon>
        <taxon>Eumalacostraca</taxon>
        <taxon>Eucarida</taxon>
        <taxon>Decapoda</taxon>
        <taxon>Pleocyemata</taxon>
        <taxon>Brachyura</taxon>
        <taxon>Eubrachyura</taxon>
        <taxon>Majoidea</taxon>
        <taxon>Majidae</taxon>
        <taxon>Chionoecetes</taxon>
    </lineage>
</organism>
<keyword evidence="2" id="KW-1185">Reference proteome</keyword>